<protein>
    <submittedName>
        <fullName evidence="1">Reverse transcriptase domain, reverse transcriptase zinc-binding domain protein</fullName>
    </submittedName>
</protein>
<name>A0A6L2LJG7_TANCI</name>
<keyword evidence="1" id="KW-0808">Transferase</keyword>
<keyword evidence="1" id="KW-0548">Nucleotidyltransferase</keyword>
<organism evidence="1">
    <name type="scientific">Tanacetum cinerariifolium</name>
    <name type="common">Dalmatian daisy</name>
    <name type="synonym">Chrysanthemum cinerariifolium</name>
    <dbReference type="NCBI Taxonomy" id="118510"/>
    <lineage>
        <taxon>Eukaryota</taxon>
        <taxon>Viridiplantae</taxon>
        <taxon>Streptophyta</taxon>
        <taxon>Embryophyta</taxon>
        <taxon>Tracheophyta</taxon>
        <taxon>Spermatophyta</taxon>
        <taxon>Magnoliopsida</taxon>
        <taxon>eudicotyledons</taxon>
        <taxon>Gunneridae</taxon>
        <taxon>Pentapetalae</taxon>
        <taxon>asterids</taxon>
        <taxon>campanulids</taxon>
        <taxon>Asterales</taxon>
        <taxon>Asteraceae</taxon>
        <taxon>Asteroideae</taxon>
        <taxon>Anthemideae</taxon>
        <taxon>Anthemidinae</taxon>
        <taxon>Tanacetum</taxon>
    </lineage>
</organism>
<proteinExistence type="predicted"/>
<dbReference type="AlphaFoldDB" id="A0A6L2LJG7"/>
<keyword evidence="1" id="KW-0695">RNA-directed DNA polymerase</keyword>
<sequence>MSFHQALDLILERDEAAVGCTRDILSIFVMKLATGRLGNGSSCNGINMVIKDLDFEPKVDAMMRDFLDSSWWKELSKEMISKFLPCGDRSCWKTFKRLLLIASILASMQVYWASMFIIPKTVVKNIEKLLKGFLWCQGEMYRGNLKVS</sequence>
<reference evidence="1" key="1">
    <citation type="journal article" date="2019" name="Sci. Rep.">
        <title>Draft genome of Tanacetum cinerariifolium, the natural source of mosquito coil.</title>
        <authorList>
            <person name="Yamashiro T."/>
            <person name="Shiraishi A."/>
            <person name="Satake H."/>
            <person name="Nakayama K."/>
        </authorList>
    </citation>
    <scope>NUCLEOTIDE SEQUENCE</scope>
</reference>
<dbReference type="GO" id="GO:0003964">
    <property type="term" value="F:RNA-directed DNA polymerase activity"/>
    <property type="evidence" value="ECO:0007669"/>
    <property type="project" value="UniProtKB-KW"/>
</dbReference>
<evidence type="ECO:0000313" key="1">
    <source>
        <dbReference type="EMBL" id="GEU61209.1"/>
    </source>
</evidence>
<dbReference type="EMBL" id="BKCJ010004467">
    <property type="protein sequence ID" value="GEU61209.1"/>
    <property type="molecule type" value="Genomic_DNA"/>
</dbReference>
<accession>A0A6L2LJG7</accession>
<gene>
    <name evidence="1" type="ORF">Tci_033187</name>
</gene>
<comment type="caution">
    <text evidence="1">The sequence shown here is derived from an EMBL/GenBank/DDBJ whole genome shotgun (WGS) entry which is preliminary data.</text>
</comment>